<dbReference type="GO" id="GO:1902600">
    <property type="term" value="P:proton transmembrane transport"/>
    <property type="evidence" value="ECO:0007669"/>
    <property type="project" value="InterPro"/>
</dbReference>
<dbReference type="Pfam" id="PF00999">
    <property type="entry name" value="Na_H_Exchanger"/>
    <property type="match status" value="1"/>
</dbReference>
<evidence type="ECO:0000256" key="3">
    <source>
        <dbReference type="ARBA" id="ARBA00022448"/>
    </source>
</evidence>
<dbReference type="InterPro" id="IPR006153">
    <property type="entry name" value="Cation/H_exchanger_TM"/>
</dbReference>
<feature type="transmembrane region" description="Helical" evidence="7">
    <location>
        <begin position="88"/>
        <end position="112"/>
    </location>
</feature>
<dbReference type="InterPro" id="IPR038770">
    <property type="entry name" value="Na+/solute_symporter_sf"/>
</dbReference>
<dbReference type="Gene3D" id="1.20.1530.20">
    <property type="match status" value="1"/>
</dbReference>
<evidence type="ECO:0000256" key="2">
    <source>
        <dbReference type="ARBA" id="ARBA00005551"/>
    </source>
</evidence>
<accession>A0A6J4UCT5</accession>
<dbReference type="GO" id="GO:0016020">
    <property type="term" value="C:membrane"/>
    <property type="evidence" value="ECO:0007669"/>
    <property type="project" value="UniProtKB-SubCell"/>
</dbReference>
<feature type="domain" description="Cation/H+ exchanger transmembrane" evidence="8">
    <location>
        <begin position="16"/>
        <end position="192"/>
    </location>
</feature>
<dbReference type="AlphaFoldDB" id="A0A6J4UCT5"/>
<evidence type="ECO:0000256" key="4">
    <source>
        <dbReference type="ARBA" id="ARBA00022692"/>
    </source>
</evidence>
<feature type="transmembrane region" description="Helical" evidence="7">
    <location>
        <begin position="149"/>
        <end position="168"/>
    </location>
</feature>
<comment type="subcellular location">
    <subcellularLocation>
        <location evidence="1">Membrane</location>
        <topology evidence="1">Multi-pass membrane protein</topology>
    </subcellularLocation>
</comment>
<dbReference type="EMBL" id="CADCWM010000150">
    <property type="protein sequence ID" value="CAA9546622.1"/>
    <property type="molecule type" value="Genomic_DNA"/>
</dbReference>
<sequence>MHAEFGLILNVAAAVAVALVGGLLAHRLGQPTIVGYLLAGVAIGPFTPGFVGDLAQIAALAEVGVIFLMFALGIEFSLKELARVKGVALLGTAVQVLLTLGTGLGFGLLLGWPFGQALFFGGVIAIASTMVILKTLLDRGEVTSAHGRVLLGMLVVQDLIVVLLIVTLPQLAGGAGVDAGALARTTLTAAAFVGA</sequence>
<feature type="transmembrane region" description="Helical" evidence="7">
    <location>
        <begin position="57"/>
        <end position="76"/>
    </location>
</feature>
<gene>
    <name evidence="9" type="ORF">AVDCRST_MAG88-444</name>
</gene>
<name>A0A6J4UCT5_9BACT</name>
<comment type="similarity">
    <text evidence="2">Belongs to the monovalent cation:proton antiporter 2 (CPA2) transporter (TC 2.A.37) family.</text>
</comment>
<keyword evidence="4 7" id="KW-0812">Transmembrane</keyword>
<evidence type="ECO:0000259" key="8">
    <source>
        <dbReference type="Pfam" id="PF00999"/>
    </source>
</evidence>
<feature type="transmembrane region" description="Helical" evidence="7">
    <location>
        <begin position="118"/>
        <end position="137"/>
    </location>
</feature>
<protein>
    <submittedName>
        <fullName evidence="9">Inner membrane protein YbaL, KefB/KefC family</fullName>
    </submittedName>
</protein>
<organism evidence="9">
    <name type="scientific">uncultured Thermomicrobiales bacterium</name>
    <dbReference type="NCBI Taxonomy" id="1645740"/>
    <lineage>
        <taxon>Bacteria</taxon>
        <taxon>Pseudomonadati</taxon>
        <taxon>Thermomicrobiota</taxon>
        <taxon>Thermomicrobia</taxon>
        <taxon>Thermomicrobiales</taxon>
        <taxon>environmental samples</taxon>
    </lineage>
</organism>
<keyword evidence="6 7" id="KW-0472">Membrane</keyword>
<keyword evidence="5 7" id="KW-1133">Transmembrane helix</keyword>
<reference evidence="9" key="1">
    <citation type="submission" date="2020-02" db="EMBL/GenBank/DDBJ databases">
        <authorList>
            <person name="Meier V. D."/>
        </authorList>
    </citation>
    <scope>NUCLEOTIDE SEQUENCE</scope>
    <source>
        <strain evidence="9">AVDCRST_MAG88</strain>
    </source>
</reference>
<evidence type="ECO:0000256" key="1">
    <source>
        <dbReference type="ARBA" id="ARBA00004141"/>
    </source>
</evidence>
<dbReference type="PANTHER" id="PTHR42751:SF1">
    <property type="entry name" value="CATION_PROTON ANTIPORTER YBAL-RELATED"/>
    <property type="match status" value="1"/>
</dbReference>
<dbReference type="GO" id="GO:0015297">
    <property type="term" value="F:antiporter activity"/>
    <property type="evidence" value="ECO:0007669"/>
    <property type="project" value="InterPro"/>
</dbReference>
<evidence type="ECO:0000256" key="5">
    <source>
        <dbReference type="ARBA" id="ARBA00022989"/>
    </source>
</evidence>
<keyword evidence="3" id="KW-0813">Transport</keyword>
<feature type="non-terminal residue" evidence="9">
    <location>
        <position position="195"/>
    </location>
</feature>
<dbReference type="PANTHER" id="PTHR42751">
    <property type="entry name" value="SODIUM/HYDROGEN EXCHANGER FAMILY/TRKA DOMAIN PROTEIN"/>
    <property type="match status" value="1"/>
</dbReference>
<feature type="transmembrane region" description="Helical" evidence="7">
    <location>
        <begin position="6"/>
        <end position="26"/>
    </location>
</feature>
<proteinExistence type="inferred from homology"/>
<evidence type="ECO:0000313" key="9">
    <source>
        <dbReference type="EMBL" id="CAA9546622.1"/>
    </source>
</evidence>
<evidence type="ECO:0000256" key="7">
    <source>
        <dbReference type="SAM" id="Phobius"/>
    </source>
</evidence>
<feature type="transmembrane region" description="Helical" evidence="7">
    <location>
        <begin position="33"/>
        <end position="51"/>
    </location>
</feature>
<evidence type="ECO:0000256" key="6">
    <source>
        <dbReference type="ARBA" id="ARBA00023136"/>
    </source>
</evidence>